<evidence type="ECO:0000313" key="2">
    <source>
        <dbReference type="Proteomes" id="UP000095591"/>
    </source>
</evidence>
<name>A0A173VY97_PARDI</name>
<dbReference type="AlphaFoldDB" id="A0A173VY97"/>
<proteinExistence type="predicted"/>
<accession>A0A173VY97</accession>
<reference evidence="1 2" key="1">
    <citation type="submission" date="2015-09" db="EMBL/GenBank/DDBJ databases">
        <authorList>
            <consortium name="Pathogen Informatics"/>
        </authorList>
    </citation>
    <scope>NUCLEOTIDE SEQUENCE [LARGE SCALE GENOMIC DNA]</scope>
    <source>
        <strain evidence="1 2">2789STDY5608872</strain>
    </source>
</reference>
<dbReference type="RefSeq" id="WP_044545183.1">
    <property type="nucleotide sequence ID" value="NZ_CDRH01000177.1"/>
</dbReference>
<evidence type="ECO:0000313" key="1">
    <source>
        <dbReference type="EMBL" id="CUN31127.1"/>
    </source>
</evidence>
<sequence>MNNLQEFYRKIEYLRSNGVKMKEIADWINMAPSILSSLYTTVLPNYFEGIKSYPPEEALDSALALVNNVSKKRLLSHIEEMILRLDQMELAEPDSLKDNPFAKQLMEETRLSASKIEAFKGIYTSYSLSSSSDCLKMEPFLLSPSDNQVRVGRISAYGEAQWGFGIMPDPQNFHCMLNENQAPQFTMVTIYLQIPFFKNPRQLRGLYIGQDYNRNPIARRILLIKESESTEIDEFMSRKSGLIDKEDFTPEQQVYYDYTCQTGDFIKMCTVPSLRMDESDLVKEKKMLTL</sequence>
<dbReference type="Proteomes" id="UP000095591">
    <property type="component" value="Unassembled WGS sequence"/>
</dbReference>
<evidence type="ECO:0008006" key="3">
    <source>
        <dbReference type="Google" id="ProtNLM"/>
    </source>
</evidence>
<dbReference type="EMBL" id="CYXP01000010">
    <property type="protein sequence ID" value="CUN31127.1"/>
    <property type="molecule type" value="Genomic_DNA"/>
</dbReference>
<protein>
    <recommendedName>
        <fullName evidence="3">XRE family transcriptional regulator</fullName>
    </recommendedName>
</protein>
<organism evidence="1 2">
    <name type="scientific">Parabacteroides distasonis</name>
    <dbReference type="NCBI Taxonomy" id="823"/>
    <lineage>
        <taxon>Bacteria</taxon>
        <taxon>Pseudomonadati</taxon>
        <taxon>Bacteroidota</taxon>
        <taxon>Bacteroidia</taxon>
        <taxon>Bacteroidales</taxon>
        <taxon>Tannerellaceae</taxon>
        <taxon>Parabacteroides</taxon>
    </lineage>
</organism>
<gene>
    <name evidence="1" type="ORF">ERS852429_03672</name>
</gene>